<dbReference type="KEGG" id="loa:LOAG_07524"/>
<gene>
    <name evidence="1" type="ORF">LOAG_07524</name>
</gene>
<protein>
    <submittedName>
        <fullName evidence="1">Uncharacterized protein</fullName>
    </submittedName>
</protein>
<dbReference type="CTD" id="9944944"/>
<organism evidence="1">
    <name type="scientific">Loa loa</name>
    <name type="common">Eye worm</name>
    <name type="synonym">Filaria loa</name>
    <dbReference type="NCBI Taxonomy" id="7209"/>
    <lineage>
        <taxon>Eukaryota</taxon>
        <taxon>Metazoa</taxon>
        <taxon>Ecdysozoa</taxon>
        <taxon>Nematoda</taxon>
        <taxon>Chromadorea</taxon>
        <taxon>Rhabditida</taxon>
        <taxon>Spirurina</taxon>
        <taxon>Spiruromorpha</taxon>
        <taxon>Filarioidea</taxon>
        <taxon>Onchocercidae</taxon>
        <taxon>Loa</taxon>
    </lineage>
</organism>
<sequence length="120" mass="13370">MLFVSSYGIGGRRNSTFIFALDAKTLGECHSCQHSRKLKSNVDESPTPLFHTSIVCSMFFLCEQNVSNPTHIACFAGDPYIVASKVQSNTAYASGMIYRAFLDKKREEYKGYPPQPSCEV</sequence>
<dbReference type="GeneID" id="9944944"/>
<dbReference type="InParanoid" id="A0A1S0TVE4"/>
<proteinExistence type="predicted"/>
<name>A0A1S0TVE4_LOALO</name>
<accession>A0A1S0TVE4</accession>
<dbReference type="EMBL" id="JH712108">
    <property type="protein sequence ID" value="EFO20964.1"/>
    <property type="molecule type" value="Genomic_DNA"/>
</dbReference>
<dbReference type="AlphaFoldDB" id="A0A1S0TVE4"/>
<evidence type="ECO:0000313" key="1">
    <source>
        <dbReference type="EMBL" id="EFO20964.1"/>
    </source>
</evidence>
<dbReference type="RefSeq" id="XP_003143107.1">
    <property type="nucleotide sequence ID" value="XM_003143059.1"/>
</dbReference>
<reference evidence="1" key="1">
    <citation type="submission" date="2012-04" db="EMBL/GenBank/DDBJ databases">
        <title>The Genome Sequence of Loa loa.</title>
        <authorList>
            <consortium name="The Broad Institute Genome Sequencing Platform"/>
            <consortium name="Broad Institute Genome Sequencing Center for Infectious Disease"/>
            <person name="Nutman T.B."/>
            <person name="Fink D.L."/>
            <person name="Russ C."/>
            <person name="Young S."/>
            <person name="Zeng Q."/>
            <person name="Gargeya S."/>
            <person name="Alvarado L."/>
            <person name="Berlin A."/>
            <person name="Chapman S.B."/>
            <person name="Chen Z."/>
            <person name="Freedman E."/>
            <person name="Gellesch M."/>
            <person name="Goldberg J."/>
            <person name="Griggs A."/>
            <person name="Gujja S."/>
            <person name="Heilman E.R."/>
            <person name="Heiman D."/>
            <person name="Howarth C."/>
            <person name="Mehta T."/>
            <person name="Neiman D."/>
            <person name="Pearson M."/>
            <person name="Roberts A."/>
            <person name="Saif S."/>
            <person name="Shea T."/>
            <person name="Shenoy N."/>
            <person name="Sisk P."/>
            <person name="Stolte C."/>
            <person name="Sykes S."/>
            <person name="White J."/>
            <person name="Yandava C."/>
            <person name="Haas B."/>
            <person name="Henn M.R."/>
            <person name="Nusbaum C."/>
            <person name="Birren B."/>
        </authorList>
    </citation>
    <scope>NUCLEOTIDE SEQUENCE [LARGE SCALE GENOMIC DNA]</scope>
</reference>